<dbReference type="SUPFAM" id="SSF55486">
    <property type="entry name" value="Metalloproteases ('zincins'), catalytic domain"/>
    <property type="match status" value="1"/>
</dbReference>
<dbReference type="InterPro" id="IPR024077">
    <property type="entry name" value="Neurolysin/TOP_dom2"/>
</dbReference>
<reference evidence="12 13" key="1">
    <citation type="journal article" date="2022" name="Gigascience">
        <title>A chromosome-level genome assembly and annotation of the desert horned lizard, Phrynosoma platyrhinos, provides insight into chromosomal rearrangements among reptiles.</title>
        <authorList>
            <person name="Koochekian N."/>
            <person name="Ascanio A."/>
            <person name="Farleigh K."/>
            <person name="Card D.C."/>
            <person name="Schield D.R."/>
            <person name="Castoe T.A."/>
            <person name="Jezkova T."/>
        </authorList>
    </citation>
    <scope>NUCLEOTIDE SEQUENCE [LARGE SCALE GENOMIC DNA]</scope>
    <source>
        <strain evidence="12">NK-2021</strain>
    </source>
</reference>
<evidence type="ECO:0000256" key="1">
    <source>
        <dbReference type="ARBA" id="ARBA00004173"/>
    </source>
</evidence>
<keyword evidence="5 10" id="KW-0378">Hydrolase</keyword>
<evidence type="ECO:0000256" key="4">
    <source>
        <dbReference type="ARBA" id="ARBA00022723"/>
    </source>
</evidence>
<dbReference type="Gene3D" id="1.10.1370.40">
    <property type="match status" value="1"/>
</dbReference>
<dbReference type="Pfam" id="PF01432">
    <property type="entry name" value="Peptidase_M3"/>
    <property type="match status" value="2"/>
</dbReference>
<evidence type="ECO:0000256" key="8">
    <source>
        <dbReference type="ARBA" id="ARBA00023049"/>
    </source>
</evidence>
<keyword evidence="6 10" id="KW-0862">Zinc</keyword>
<evidence type="ECO:0000256" key="10">
    <source>
        <dbReference type="RuleBase" id="RU003435"/>
    </source>
</evidence>
<keyword evidence="3 10" id="KW-0645">Protease</keyword>
<evidence type="ECO:0000256" key="5">
    <source>
        <dbReference type="ARBA" id="ARBA00022801"/>
    </source>
</evidence>
<keyword evidence="7" id="KW-0809">Transit peptide</keyword>
<evidence type="ECO:0000256" key="2">
    <source>
        <dbReference type="ARBA" id="ARBA00006040"/>
    </source>
</evidence>
<evidence type="ECO:0000259" key="11">
    <source>
        <dbReference type="Pfam" id="PF01432"/>
    </source>
</evidence>
<dbReference type="InterPro" id="IPR001567">
    <property type="entry name" value="Pept_M3A_M3B_dom"/>
</dbReference>
<dbReference type="Proteomes" id="UP000826234">
    <property type="component" value="Unassembled WGS sequence"/>
</dbReference>
<dbReference type="Gene3D" id="1.10.1370.10">
    <property type="entry name" value="Neurolysin, domain 3"/>
    <property type="match status" value="1"/>
</dbReference>
<keyword evidence="8 10" id="KW-0482">Metalloprotease</keyword>
<dbReference type="PANTHER" id="PTHR11804">
    <property type="entry name" value="PROTEASE M3 THIMET OLIGOPEPTIDASE-RELATED"/>
    <property type="match status" value="1"/>
</dbReference>
<evidence type="ECO:0000313" key="13">
    <source>
        <dbReference type="Proteomes" id="UP000826234"/>
    </source>
</evidence>
<dbReference type="PANTHER" id="PTHR11804:SF79">
    <property type="entry name" value="MITOCHONDRIAL INTERMEDIATE PEPTIDASE"/>
    <property type="match status" value="1"/>
</dbReference>
<dbReference type="EMBL" id="JAIPUX010001232">
    <property type="protein sequence ID" value="KAH0625107.1"/>
    <property type="molecule type" value="Genomic_DNA"/>
</dbReference>
<gene>
    <name evidence="12" type="ORF">JD844_033223</name>
</gene>
<evidence type="ECO:0000313" key="12">
    <source>
        <dbReference type="EMBL" id="KAH0625107.1"/>
    </source>
</evidence>
<dbReference type="InterPro" id="IPR033851">
    <property type="entry name" value="M3A_MIP"/>
</dbReference>
<name>A0ABQ7T5U7_PHRPL</name>
<comment type="cofactor">
    <cofactor evidence="10">
        <name>Zn(2+)</name>
        <dbReference type="ChEBI" id="CHEBI:29105"/>
    </cofactor>
    <text evidence="10">Binds 1 zinc ion.</text>
</comment>
<keyword evidence="4 10" id="KW-0479">Metal-binding</keyword>
<keyword evidence="9" id="KW-0496">Mitochondrion</keyword>
<comment type="caution">
    <text evidence="12">The sequence shown here is derived from an EMBL/GenBank/DDBJ whole genome shotgun (WGS) entry which is preliminary data.</text>
</comment>
<keyword evidence="13" id="KW-1185">Reference proteome</keyword>
<feature type="domain" description="Peptidase M3A/M3B catalytic" evidence="11">
    <location>
        <begin position="165"/>
        <end position="329"/>
    </location>
</feature>
<evidence type="ECO:0000256" key="6">
    <source>
        <dbReference type="ARBA" id="ARBA00022833"/>
    </source>
</evidence>
<evidence type="ECO:0000256" key="7">
    <source>
        <dbReference type="ARBA" id="ARBA00022946"/>
    </source>
</evidence>
<feature type="domain" description="Peptidase M3A/M3B catalytic" evidence="11">
    <location>
        <begin position="330"/>
        <end position="434"/>
    </location>
</feature>
<feature type="non-terminal residue" evidence="12">
    <location>
        <position position="1"/>
    </location>
</feature>
<sequence>GLFGVPELTCPEGFQEAQEKSLQETEQLVQKACVTPPGKEIVMIFDQLSDALCRVADLADFVKIAHPDPAFREAAEEACRSIGTMVEKRVAELFMFDFEISGIHLDEEKRRRAVNLNVRILDLCNEFLIGSHLPNKIDKHILPQHIRHNFVTEGNYAQVSGLNADSPDDLVREIAYKVFLYPNAEQLNCLEELLSSRNLLAQLVGYDTFAHRALQGTMAQTPERVMQFLVKLSDQLFSRTQKDFEMMEGMKMKLNPLKSKLMPWDHPYYSGVLRAERYNIEPSLYCPFFSLGACMEGLNILFNKLLGISLYAEQPEKGELWYEDVRKLDCHFTIRGGRLRENGEYQTPVVVLMLSLPHSSSSSPTLLTPGMMENLFHEMGHAMHSMLGRTRYQHVTGTRCSTDFAEVPSILMEYFANDYRVVNQFARHYKTGQKAGVAGKWLCRLLQSQHGQKKSGVPEKWGSRLLKAHVPRKWLRQLMQGWCGWEMAAAKPAQPKEGWSTWEMSVPTALSPCAQKWLRWLLQGCRGWEMSVLAAARLGWAKEGRRGREMVVLAPASQTWSRNGCIGCCKAGTAKRKPVWPGNGCAGCHKLVSN</sequence>
<comment type="similarity">
    <text evidence="2 10">Belongs to the peptidase M3 family.</text>
</comment>
<comment type="subcellular location">
    <subcellularLocation>
        <location evidence="1">Mitochondrion</location>
    </subcellularLocation>
</comment>
<dbReference type="InterPro" id="IPR045090">
    <property type="entry name" value="Pept_M3A_M3B"/>
</dbReference>
<dbReference type="CDD" id="cd06457">
    <property type="entry name" value="M3A_MIP"/>
    <property type="match status" value="1"/>
</dbReference>
<evidence type="ECO:0000256" key="3">
    <source>
        <dbReference type="ARBA" id="ARBA00022670"/>
    </source>
</evidence>
<protein>
    <recommendedName>
        <fullName evidence="11">Peptidase M3A/M3B catalytic domain-containing protein</fullName>
    </recommendedName>
</protein>
<proteinExistence type="inferred from homology"/>
<evidence type="ECO:0000256" key="9">
    <source>
        <dbReference type="ARBA" id="ARBA00023128"/>
    </source>
</evidence>
<organism evidence="12 13">
    <name type="scientific">Phrynosoma platyrhinos</name>
    <name type="common">Desert horned lizard</name>
    <dbReference type="NCBI Taxonomy" id="52577"/>
    <lineage>
        <taxon>Eukaryota</taxon>
        <taxon>Metazoa</taxon>
        <taxon>Chordata</taxon>
        <taxon>Craniata</taxon>
        <taxon>Vertebrata</taxon>
        <taxon>Euteleostomi</taxon>
        <taxon>Lepidosauria</taxon>
        <taxon>Squamata</taxon>
        <taxon>Bifurcata</taxon>
        <taxon>Unidentata</taxon>
        <taxon>Episquamata</taxon>
        <taxon>Toxicofera</taxon>
        <taxon>Iguania</taxon>
        <taxon>Phrynosomatidae</taxon>
        <taxon>Phrynosomatinae</taxon>
        <taxon>Phrynosoma</taxon>
    </lineage>
</organism>
<accession>A0ABQ7T5U7</accession>